<feature type="non-terminal residue" evidence="2">
    <location>
        <position position="271"/>
    </location>
</feature>
<dbReference type="AlphaFoldDB" id="A0A0S7WHU9"/>
<comment type="caution">
    <text evidence="2">The sequence shown here is derived from an EMBL/GenBank/DDBJ whole genome shotgun (WGS) entry which is preliminary data.</text>
</comment>
<evidence type="ECO:0000313" key="2">
    <source>
        <dbReference type="EMBL" id="KPJ49707.1"/>
    </source>
</evidence>
<dbReference type="PROSITE" id="PS50234">
    <property type="entry name" value="VWFA"/>
    <property type="match status" value="1"/>
</dbReference>
<organism evidence="2 3">
    <name type="scientific">candidate division TA06 bacterium DG_26</name>
    <dbReference type="NCBI Taxonomy" id="1703771"/>
    <lineage>
        <taxon>Bacteria</taxon>
        <taxon>Bacteria division TA06</taxon>
    </lineage>
</organism>
<gene>
    <name evidence="2" type="ORF">AMJ40_04965</name>
</gene>
<protein>
    <recommendedName>
        <fullName evidence="1">VWFA domain-containing protein</fullName>
    </recommendedName>
</protein>
<evidence type="ECO:0000259" key="1">
    <source>
        <dbReference type="PROSITE" id="PS50234"/>
    </source>
</evidence>
<dbReference type="CDD" id="cd00198">
    <property type="entry name" value="vWFA"/>
    <property type="match status" value="1"/>
</dbReference>
<dbReference type="Proteomes" id="UP000051124">
    <property type="component" value="Unassembled WGS sequence"/>
</dbReference>
<sequence length="271" mass="29640">MGEGLLEALGQITSPGDTACQQAIVLLSNGFQNSGIHPYDVIPDIRGEMTRVFTVGIGDEVDELLLRTIASETNGEYFRVYDPDDLLRVFGVLSTEVKDGGLVLNEQLLIAQEQRIERGVNVTNTDEGVAFEIAWEGSDLDLTLRRPDGSIIDPSVAASDPDIEYVSSSHYELYRVASPEEGDWTLITYGVDVSGQTPFTAQVLARNRTISFDIDTDNDEYQYPEEIVVQAQVLFDMPVTGVEVYGTVGRPDGSSVPIVLYDDGLALHGDE</sequence>
<dbReference type="InterPro" id="IPR036465">
    <property type="entry name" value="vWFA_dom_sf"/>
</dbReference>
<dbReference type="EMBL" id="LIZT01000046">
    <property type="protein sequence ID" value="KPJ49707.1"/>
    <property type="molecule type" value="Genomic_DNA"/>
</dbReference>
<proteinExistence type="predicted"/>
<dbReference type="SUPFAM" id="SSF53300">
    <property type="entry name" value="vWA-like"/>
    <property type="match status" value="1"/>
</dbReference>
<dbReference type="InterPro" id="IPR002035">
    <property type="entry name" value="VWF_A"/>
</dbReference>
<dbReference type="Gene3D" id="3.40.50.410">
    <property type="entry name" value="von Willebrand factor, type A domain"/>
    <property type="match status" value="1"/>
</dbReference>
<name>A0A0S7WHU9_UNCT6</name>
<dbReference type="Pfam" id="PF00092">
    <property type="entry name" value="VWA"/>
    <property type="match status" value="1"/>
</dbReference>
<reference evidence="2 3" key="1">
    <citation type="journal article" date="2015" name="Microbiome">
        <title>Genomic resolution of linkages in carbon, nitrogen, and sulfur cycling among widespread estuary sediment bacteria.</title>
        <authorList>
            <person name="Baker B.J."/>
            <person name="Lazar C.S."/>
            <person name="Teske A.P."/>
            <person name="Dick G.J."/>
        </authorList>
    </citation>
    <scope>NUCLEOTIDE SEQUENCE [LARGE SCALE GENOMIC DNA]</scope>
    <source>
        <strain evidence="2">DG_26</strain>
    </source>
</reference>
<evidence type="ECO:0000313" key="3">
    <source>
        <dbReference type="Proteomes" id="UP000051124"/>
    </source>
</evidence>
<accession>A0A0S7WHU9</accession>
<feature type="domain" description="VWFA" evidence="1">
    <location>
        <begin position="1"/>
        <end position="93"/>
    </location>
</feature>